<dbReference type="Gene3D" id="1.20.5.1300">
    <property type="match status" value="1"/>
</dbReference>
<dbReference type="InterPro" id="IPR028934">
    <property type="entry name" value="Vps26-related"/>
</dbReference>
<evidence type="ECO:0000256" key="24">
    <source>
        <dbReference type="SAM" id="MobiDB-lite"/>
    </source>
</evidence>
<evidence type="ECO:0000256" key="19">
    <source>
        <dbReference type="ARBA" id="ARBA00023002"/>
    </source>
</evidence>
<evidence type="ECO:0000256" key="4">
    <source>
        <dbReference type="ARBA" id="ARBA00004940"/>
    </source>
</evidence>
<dbReference type="EMBL" id="JAEPRA010000007">
    <property type="protein sequence ID" value="KAG2182956.1"/>
    <property type="molecule type" value="Genomic_DNA"/>
</dbReference>
<dbReference type="EC" id="1.1.1.23" evidence="11"/>
<dbReference type="EC" id="3.5.4.19" evidence="10"/>
<dbReference type="HAMAP" id="MF_01024">
    <property type="entry name" value="HisD"/>
    <property type="match status" value="1"/>
</dbReference>
<evidence type="ECO:0000256" key="15">
    <source>
        <dbReference type="ARBA" id="ARBA00022741"/>
    </source>
</evidence>
<sequence>MPPLQYNVRLYIDILNLFKPIFKSLFGLSTPVDIDITFAGEEHRKHVDVKVDKDHRESMPLYLDGESVKGKRECQECRTNQLLIEPKVTIRPRDGKKVEHNGIKIEFVGSIDLTQSGSKTTEFLALSQELAAPGDMRQATSFDFEFKNVEKQYECYYGINAKLRYFVRVTAARRMADLVKERDIWVYSYTLPADLNNSIKMEVGIEDCLHIEFEYNKSMYHMKDVIVGKIYFLLVRIKIKHMELSIIRRETTGAAPNLYNESETITKFEIMDGAPVRGETIPIRLFLGGFELTPTFRDINKKYSTRYYLNLVLIDEENRRYFKQQEITIFRRKVDDGFPPDETNGEAKTSPLPFHFDMIIPAFDESNGSQKEFLAYFSDVLAENVTIANYESVLGKDSKATYWLCASNADDALKLLDAGVGKVVFDLDTYLRIENDINHVSPQRLGVVVGPSQSLSKIQQAAHQPSAYILAGDLATIAQDANVIEFASSAKKNLLPEGGARRICVLTDSAPQLELISSLDRVNLDVIVPKQFLTTSSPAESGKINVGQAFMASAITDRADKLYPTMVVDERKVALGLVYSSIESVAESIKTGTGVYQSRTRGLWYKGATSGATQTLLNVQFDCDSDALQFTVRQNGSGFCHLNTKSCFGAESGISALEKTLFQRKETAPEGSYTARLFNDAKLLNAKIMEEAEELCEAETKEDVAWEAADLIYFAITRCVAAGVSVSDIEKNLDKKALKISRRPGNAKPKWEAAQNNTEKQAAPAQPAAAPQPIATESGRIQMNYYDAAKISSKVRTDLLKRPIINSSDIMSRVTPIINAVRERGDAAVLELTAKFDRVQLPATVIKAPFSPESMQLDEKTKAAIDQAYENIYKFHDAQMDRETLVVETMPGVVCSRFARPIEKVGLYVPGGTAVLPSSALMLGIPAKVAGCKQIVLATPPRPDGSIVPDVMYVAHKVGATHVVTAGGAQAVAAMAYGTETIPKVDKICGPGNQFVTAAKMLAQNDSSCLVSIDMPAGPSEVLVVADQNSNPAYVASDLLSQAEHGADSQVVLVAAGITDEKLAEIEEQIHVQASRLPRVDIVRQSIPKSYTLRVANLSEAMEFSNDYAPEHLILHIDDAQDAIPLVQNAGSVFVGAYSPESCGDYASGTNHTLPTYGYSRMYSGVNTLTFVKHITSQHLTADGLNRLGDTVMQLAEREGLEAHRNAVAIRVADLRK</sequence>
<dbReference type="OrthoDB" id="1703565at2759"/>
<dbReference type="InterPro" id="IPR021130">
    <property type="entry name" value="PRib-ATP_PPHydrolase-like"/>
</dbReference>
<protein>
    <recommendedName>
        <fullName evidence="12">Histidine biosynthesis trifunctional protein</fullName>
        <ecNumber evidence="11">1.1.1.23</ecNumber>
        <ecNumber evidence="10">3.5.4.19</ecNumber>
        <ecNumber evidence="9">3.6.1.31</ecNumber>
    </recommendedName>
</protein>
<accession>A0A8H7Q1G8</accession>
<evidence type="ECO:0000256" key="16">
    <source>
        <dbReference type="ARBA" id="ARBA00022801"/>
    </source>
</evidence>
<evidence type="ECO:0000313" key="26">
    <source>
        <dbReference type="EMBL" id="KAG2182956.1"/>
    </source>
</evidence>
<dbReference type="FunFam" id="1.10.287.1080:FF:000002">
    <property type="entry name" value="Histidine biosynthesis bifunctional protein HisIE"/>
    <property type="match status" value="1"/>
</dbReference>
<dbReference type="InterPro" id="IPR012131">
    <property type="entry name" value="Hstdl_DH"/>
</dbReference>
<evidence type="ECO:0000313" key="27">
    <source>
        <dbReference type="Proteomes" id="UP000612746"/>
    </source>
</evidence>
<name>A0A8H7Q1G8_9FUNG</name>
<dbReference type="Pfam" id="PF00815">
    <property type="entry name" value="Histidinol_dh"/>
    <property type="match status" value="1"/>
</dbReference>
<keyword evidence="19" id="KW-0560">Oxidoreductase</keyword>
<dbReference type="InterPro" id="IPR008179">
    <property type="entry name" value="HisE"/>
</dbReference>
<dbReference type="Gene3D" id="1.10.287.1080">
    <property type="entry name" value="MazG-like"/>
    <property type="match status" value="1"/>
</dbReference>
<keyword evidence="18" id="KW-0067">ATP-binding</keyword>
<dbReference type="Pfam" id="PF01502">
    <property type="entry name" value="PRA-CH"/>
    <property type="match status" value="1"/>
</dbReference>
<dbReference type="Gene3D" id="2.60.40.640">
    <property type="match status" value="2"/>
</dbReference>
<dbReference type="NCBIfam" id="TIGR03188">
    <property type="entry name" value="histidine_hisI"/>
    <property type="match status" value="1"/>
</dbReference>
<keyword evidence="20" id="KW-0520">NAD</keyword>
<keyword evidence="21" id="KW-0368">Histidine biosynthesis</keyword>
<dbReference type="FunFam" id="1.20.5.1300:FF:000002">
    <property type="entry name" value="Histidinol dehydrogenase, chloroplastic"/>
    <property type="match status" value="1"/>
</dbReference>
<evidence type="ECO:0000256" key="18">
    <source>
        <dbReference type="ARBA" id="ARBA00022840"/>
    </source>
</evidence>
<dbReference type="GO" id="GO:0000105">
    <property type="term" value="P:L-histidine biosynthetic process"/>
    <property type="evidence" value="ECO:0007669"/>
    <property type="project" value="UniProtKB-UniPathway"/>
</dbReference>
<evidence type="ECO:0000256" key="7">
    <source>
        <dbReference type="ARBA" id="ARBA00008260"/>
    </source>
</evidence>
<feature type="region of interest" description="Disordered" evidence="24">
    <location>
        <begin position="744"/>
        <end position="772"/>
    </location>
</feature>
<evidence type="ECO:0000256" key="9">
    <source>
        <dbReference type="ARBA" id="ARBA00012414"/>
    </source>
</evidence>
<dbReference type="GO" id="GO:0005829">
    <property type="term" value="C:cytosol"/>
    <property type="evidence" value="ECO:0007669"/>
    <property type="project" value="TreeGrafter"/>
</dbReference>
<evidence type="ECO:0000256" key="2">
    <source>
        <dbReference type="ARBA" id="ARBA00001460"/>
    </source>
</evidence>
<dbReference type="NCBIfam" id="TIGR00069">
    <property type="entry name" value="hisD"/>
    <property type="match status" value="1"/>
</dbReference>
<dbReference type="FunFam" id="2.60.40.640:FF:000010">
    <property type="entry name" value="Vacuolar protein sorting-associated protein 26"/>
    <property type="match status" value="1"/>
</dbReference>
<dbReference type="Proteomes" id="UP000612746">
    <property type="component" value="Unassembled WGS sequence"/>
</dbReference>
<evidence type="ECO:0000259" key="25">
    <source>
        <dbReference type="Pfam" id="PF01502"/>
    </source>
</evidence>
<keyword evidence="16" id="KW-0378">Hydrolase</keyword>
<evidence type="ECO:0000256" key="5">
    <source>
        <dbReference type="ARBA" id="ARBA00005169"/>
    </source>
</evidence>
<evidence type="ECO:0000256" key="3">
    <source>
        <dbReference type="ARBA" id="ARBA00001947"/>
    </source>
</evidence>
<dbReference type="SUPFAM" id="SSF53720">
    <property type="entry name" value="ALDH-like"/>
    <property type="match status" value="1"/>
</dbReference>
<dbReference type="PANTHER" id="PTHR21256">
    <property type="entry name" value="HISTIDINOL DEHYDROGENASE HDH"/>
    <property type="match status" value="1"/>
</dbReference>
<comment type="pathway">
    <text evidence="5">Amino-acid biosynthesis; L-histidine biosynthesis; L-histidine from 5-phospho-alpha-D-ribose 1-diphosphate: step 3/9.</text>
</comment>
<dbReference type="InterPro" id="IPR016161">
    <property type="entry name" value="Ald_DH/histidinol_DH"/>
</dbReference>
<dbReference type="SUPFAM" id="SSF101386">
    <property type="entry name" value="all-alpha NTP pyrophosphatases"/>
    <property type="match status" value="1"/>
</dbReference>
<evidence type="ECO:0000256" key="21">
    <source>
        <dbReference type="ARBA" id="ARBA00023102"/>
    </source>
</evidence>
<dbReference type="CDD" id="cd06572">
    <property type="entry name" value="Histidinol_dh"/>
    <property type="match status" value="1"/>
</dbReference>
<dbReference type="InterPro" id="IPR002496">
    <property type="entry name" value="PRib_AMP_CycHydrolase_dom"/>
</dbReference>
<evidence type="ECO:0000256" key="14">
    <source>
        <dbReference type="ARBA" id="ARBA00022723"/>
    </source>
</evidence>
<dbReference type="GO" id="GO:0006886">
    <property type="term" value="P:intracellular protein transport"/>
    <property type="evidence" value="ECO:0007669"/>
    <property type="project" value="InterPro"/>
</dbReference>
<dbReference type="GO" id="GO:0046872">
    <property type="term" value="F:metal ion binding"/>
    <property type="evidence" value="ECO:0007669"/>
    <property type="project" value="UniProtKB-KW"/>
</dbReference>
<dbReference type="GO" id="GO:0004635">
    <property type="term" value="F:phosphoribosyl-AMP cyclohydrolase activity"/>
    <property type="evidence" value="ECO:0007669"/>
    <property type="project" value="UniProtKB-EC"/>
</dbReference>
<keyword evidence="14" id="KW-0479">Metal-binding</keyword>
<dbReference type="PANTHER" id="PTHR21256:SF2">
    <property type="entry name" value="HISTIDINE BIOSYNTHESIS TRIFUNCTIONAL PROTEIN"/>
    <property type="match status" value="1"/>
</dbReference>
<evidence type="ECO:0000256" key="8">
    <source>
        <dbReference type="ARBA" id="ARBA00009100"/>
    </source>
</evidence>
<comment type="catalytic activity">
    <reaction evidence="2">
        <text>1-(5-phospho-beta-D-ribosyl)-ATP + H2O = 1-(5-phospho-beta-D-ribosyl)-5'-AMP + diphosphate + H(+)</text>
        <dbReference type="Rhea" id="RHEA:22828"/>
        <dbReference type="ChEBI" id="CHEBI:15377"/>
        <dbReference type="ChEBI" id="CHEBI:15378"/>
        <dbReference type="ChEBI" id="CHEBI:33019"/>
        <dbReference type="ChEBI" id="CHEBI:59457"/>
        <dbReference type="ChEBI" id="CHEBI:73183"/>
        <dbReference type="EC" id="3.6.1.31"/>
    </reaction>
</comment>
<dbReference type="FunFam" id="3.40.50.1980:FF:000001">
    <property type="entry name" value="Histidinol dehydrogenase"/>
    <property type="match status" value="1"/>
</dbReference>
<evidence type="ECO:0000256" key="22">
    <source>
        <dbReference type="ARBA" id="ARBA00023268"/>
    </source>
</evidence>
<evidence type="ECO:0000256" key="23">
    <source>
        <dbReference type="ARBA" id="ARBA00049489"/>
    </source>
</evidence>
<comment type="catalytic activity">
    <reaction evidence="1">
        <text>1-(5-phospho-beta-D-ribosyl)-5'-AMP + H2O = 1-(5-phospho-beta-D-ribosyl)-5-[(5-phospho-beta-D-ribosylamino)methylideneamino]imidazole-4-carboxamide</text>
        <dbReference type="Rhea" id="RHEA:20049"/>
        <dbReference type="ChEBI" id="CHEBI:15377"/>
        <dbReference type="ChEBI" id="CHEBI:58435"/>
        <dbReference type="ChEBI" id="CHEBI:59457"/>
        <dbReference type="EC" id="3.5.4.19"/>
    </reaction>
</comment>
<dbReference type="GO" id="GO:0051287">
    <property type="term" value="F:NAD binding"/>
    <property type="evidence" value="ECO:0007669"/>
    <property type="project" value="InterPro"/>
</dbReference>
<dbReference type="CDD" id="cd11546">
    <property type="entry name" value="NTP-PPase_His4"/>
    <property type="match status" value="1"/>
</dbReference>
<dbReference type="PROSITE" id="PS00611">
    <property type="entry name" value="HISOL_DEHYDROGENASE"/>
    <property type="match status" value="1"/>
</dbReference>
<evidence type="ECO:0000256" key="1">
    <source>
        <dbReference type="ARBA" id="ARBA00000024"/>
    </source>
</evidence>
<dbReference type="AlphaFoldDB" id="A0A8H7Q1G8"/>
<dbReference type="FunFam" id="3.10.20.810:FF:000002">
    <property type="entry name" value="Histidine biosynthesis trifunctional protein"/>
    <property type="match status" value="1"/>
</dbReference>
<dbReference type="PRINTS" id="PR00083">
    <property type="entry name" value="HOLDHDRGNASE"/>
</dbReference>
<evidence type="ECO:0000256" key="6">
    <source>
        <dbReference type="ARBA" id="ARBA00005204"/>
    </source>
</evidence>
<evidence type="ECO:0000256" key="10">
    <source>
        <dbReference type="ARBA" id="ARBA00012721"/>
    </source>
</evidence>
<evidence type="ECO:0000256" key="20">
    <source>
        <dbReference type="ARBA" id="ARBA00023027"/>
    </source>
</evidence>
<dbReference type="GO" id="GO:0005524">
    <property type="term" value="F:ATP binding"/>
    <property type="evidence" value="ECO:0007669"/>
    <property type="project" value="UniProtKB-KW"/>
</dbReference>
<gene>
    <name evidence="26" type="ORF">INT44_005937</name>
</gene>
<dbReference type="UniPathway" id="UPA00031">
    <property type="reaction ID" value="UER00007"/>
</dbReference>
<evidence type="ECO:0000256" key="12">
    <source>
        <dbReference type="ARBA" id="ARBA00017884"/>
    </source>
</evidence>
<keyword evidence="22" id="KW-0511">Multifunctional enzyme</keyword>
<feature type="domain" description="Phosphoribosyl-AMP cyclohydrolase" evidence="25">
    <location>
        <begin position="577"/>
        <end position="648"/>
    </location>
</feature>
<feature type="compositionally biased region" description="Low complexity" evidence="24">
    <location>
        <begin position="761"/>
        <end position="772"/>
    </location>
</feature>
<dbReference type="FunFam" id="3.40.50.1980:FF:000050">
    <property type="entry name" value="Histidine biosynthesis trifunctional protein"/>
    <property type="match status" value="1"/>
</dbReference>
<dbReference type="EC" id="3.6.1.31" evidence="9"/>
<keyword evidence="17" id="KW-0862">Zinc</keyword>
<comment type="caution">
    <text evidence="26">The sequence shown here is derived from an EMBL/GenBank/DDBJ whole genome shotgun (WGS) entry which is preliminary data.</text>
</comment>
<evidence type="ECO:0000256" key="11">
    <source>
        <dbReference type="ARBA" id="ARBA00012965"/>
    </source>
</evidence>
<comment type="similarity">
    <text evidence="8">Belongs to the VPS26 family.</text>
</comment>
<dbReference type="GO" id="GO:0004399">
    <property type="term" value="F:histidinol dehydrogenase activity"/>
    <property type="evidence" value="ECO:0007669"/>
    <property type="project" value="UniProtKB-EC"/>
</dbReference>
<reference evidence="26" key="1">
    <citation type="submission" date="2020-12" db="EMBL/GenBank/DDBJ databases">
        <title>Metabolic potential, ecology and presence of endohyphal bacteria is reflected in genomic diversity of Mucoromycotina.</title>
        <authorList>
            <person name="Muszewska A."/>
            <person name="Okrasinska A."/>
            <person name="Steczkiewicz K."/>
            <person name="Drgas O."/>
            <person name="Orlowska M."/>
            <person name="Perlinska-Lenart U."/>
            <person name="Aleksandrzak-Piekarczyk T."/>
            <person name="Szatraj K."/>
            <person name="Zielenkiewicz U."/>
            <person name="Pilsyk S."/>
            <person name="Malc E."/>
            <person name="Mieczkowski P."/>
            <person name="Kruszewska J.S."/>
            <person name="Biernat P."/>
            <person name="Pawlowska J."/>
        </authorList>
    </citation>
    <scope>NUCLEOTIDE SEQUENCE</scope>
    <source>
        <strain evidence="26">WA0000051536</strain>
    </source>
</reference>
<keyword evidence="27" id="KW-1185">Reference proteome</keyword>
<comment type="catalytic activity">
    <reaction evidence="23">
        <text>L-histidinol + 2 NAD(+) + H2O = L-histidine + 2 NADH + 3 H(+)</text>
        <dbReference type="Rhea" id="RHEA:20641"/>
        <dbReference type="ChEBI" id="CHEBI:15377"/>
        <dbReference type="ChEBI" id="CHEBI:15378"/>
        <dbReference type="ChEBI" id="CHEBI:57540"/>
        <dbReference type="ChEBI" id="CHEBI:57595"/>
        <dbReference type="ChEBI" id="CHEBI:57699"/>
        <dbReference type="ChEBI" id="CHEBI:57945"/>
        <dbReference type="EC" id="1.1.1.23"/>
    </reaction>
</comment>
<comment type="pathway">
    <text evidence="6">Amino-acid biosynthesis; L-histidine biosynthesis; L-histidine from 5-phospho-alpha-D-ribose 1-diphosphate: step 2/9.</text>
</comment>
<dbReference type="InterPro" id="IPR038019">
    <property type="entry name" value="PRib_AMP_CycHydrolase_sf"/>
</dbReference>
<comment type="pathway">
    <text evidence="4">Amino-acid biosynthesis; L-histidine biosynthesis; L-histidine from 5-phospho-alpha-D-ribose 1-diphosphate: step 9/9.</text>
</comment>
<evidence type="ECO:0000256" key="13">
    <source>
        <dbReference type="ARBA" id="ARBA00022605"/>
    </source>
</evidence>
<dbReference type="Pfam" id="PF03643">
    <property type="entry name" value="Vps26"/>
    <property type="match status" value="1"/>
</dbReference>
<organism evidence="26 27">
    <name type="scientific">Umbelopsis vinacea</name>
    <dbReference type="NCBI Taxonomy" id="44442"/>
    <lineage>
        <taxon>Eukaryota</taxon>
        <taxon>Fungi</taxon>
        <taxon>Fungi incertae sedis</taxon>
        <taxon>Mucoromycota</taxon>
        <taxon>Mucoromycotina</taxon>
        <taxon>Umbelopsidomycetes</taxon>
        <taxon>Umbelopsidales</taxon>
        <taxon>Umbelopsidaceae</taxon>
        <taxon>Umbelopsis</taxon>
    </lineage>
</organism>
<keyword evidence="13" id="KW-0028">Amino-acid biosynthesis</keyword>
<dbReference type="InterPro" id="IPR001692">
    <property type="entry name" value="Histidinol_DH_CS"/>
</dbReference>
<dbReference type="Pfam" id="PF01503">
    <property type="entry name" value="PRA-PH"/>
    <property type="match status" value="1"/>
</dbReference>
<proteinExistence type="inferred from homology"/>
<comment type="cofactor">
    <cofactor evidence="3">
        <name>Zn(2+)</name>
        <dbReference type="ChEBI" id="CHEBI:29105"/>
    </cofactor>
</comment>
<dbReference type="GO" id="GO:0004636">
    <property type="term" value="F:phosphoribosyl-ATP diphosphatase activity"/>
    <property type="evidence" value="ECO:0007669"/>
    <property type="project" value="UniProtKB-EC"/>
</dbReference>
<dbReference type="InterPro" id="IPR014752">
    <property type="entry name" value="Arrestin-like_C"/>
</dbReference>
<dbReference type="SUPFAM" id="SSF141734">
    <property type="entry name" value="HisI-like"/>
    <property type="match status" value="1"/>
</dbReference>
<dbReference type="Gene3D" id="3.10.20.810">
    <property type="entry name" value="Phosphoribosyl-AMP cyclohydrolase"/>
    <property type="match status" value="1"/>
</dbReference>
<evidence type="ECO:0000256" key="17">
    <source>
        <dbReference type="ARBA" id="ARBA00022833"/>
    </source>
</evidence>
<dbReference type="Gene3D" id="3.40.50.1980">
    <property type="entry name" value="Nitrogenase molybdenum iron protein domain"/>
    <property type="match status" value="2"/>
</dbReference>
<keyword evidence="15" id="KW-0547">Nucleotide-binding</keyword>
<comment type="similarity">
    <text evidence="7">In the C-terminal section; belongs to the histidinol dehydrogenase family.</text>
</comment>